<name>X1N6Q2_9ZZZZ</name>
<accession>X1N6Q2</accession>
<gene>
    <name evidence="1" type="ORF">S06H3_25572</name>
</gene>
<feature type="non-terminal residue" evidence="1">
    <location>
        <position position="1"/>
    </location>
</feature>
<comment type="caution">
    <text evidence="1">The sequence shown here is derived from an EMBL/GenBank/DDBJ whole genome shotgun (WGS) entry which is preliminary data.</text>
</comment>
<protein>
    <submittedName>
        <fullName evidence="1">Uncharacterized protein</fullName>
    </submittedName>
</protein>
<dbReference type="AlphaFoldDB" id="X1N6Q2"/>
<evidence type="ECO:0000313" key="1">
    <source>
        <dbReference type="EMBL" id="GAI22500.1"/>
    </source>
</evidence>
<sequence>LKYSGGVEEYFKSIEMFPYVDFKKILKYLKIYQKKVLYRKVGFILSYFTKKWNFPKKVKSKMKANLSKKIYYLTSRKEKNQLNKEWNLIVPVRLESLIKEQ</sequence>
<organism evidence="1">
    <name type="scientific">marine sediment metagenome</name>
    <dbReference type="NCBI Taxonomy" id="412755"/>
    <lineage>
        <taxon>unclassified sequences</taxon>
        <taxon>metagenomes</taxon>
        <taxon>ecological metagenomes</taxon>
    </lineage>
</organism>
<proteinExistence type="predicted"/>
<dbReference type="EMBL" id="BARV01014732">
    <property type="protein sequence ID" value="GAI22500.1"/>
    <property type="molecule type" value="Genomic_DNA"/>
</dbReference>
<reference evidence="1" key="1">
    <citation type="journal article" date="2014" name="Front. Microbiol.">
        <title>High frequency of phylogenetically diverse reductive dehalogenase-homologous genes in deep subseafloor sedimentary metagenomes.</title>
        <authorList>
            <person name="Kawai M."/>
            <person name="Futagami T."/>
            <person name="Toyoda A."/>
            <person name="Takaki Y."/>
            <person name="Nishi S."/>
            <person name="Hori S."/>
            <person name="Arai W."/>
            <person name="Tsubouchi T."/>
            <person name="Morono Y."/>
            <person name="Uchiyama I."/>
            <person name="Ito T."/>
            <person name="Fujiyama A."/>
            <person name="Inagaki F."/>
            <person name="Takami H."/>
        </authorList>
    </citation>
    <scope>NUCLEOTIDE SEQUENCE</scope>
    <source>
        <strain evidence="1">Expedition CK06-06</strain>
    </source>
</reference>